<reference evidence="2 3" key="1">
    <citation type="journal article" date="2024" name="G3 (Bethesda)">
        <title>Genome assembly of Hibiscus sabdariffa L. provides insights into metabolisms of medicinal natural products.</title>
        <authorList>
            <person name="Kim T."/>
        </authorList>
    </citation>
    <scope>NUCLEOTIDE SEQUENCE [LARGE SCALE GENOMIC DNA]</scope>
    <source>
        <strain evidence="2">TK-2024</strain>
        <tissue evidence="2">Old leaves</tissue>
    </source>
</reference>
<accession>A0ABR2E9P3</accession>
<feature type="region of interest" description="Disordered" evidence="1">
    <location>
        <begin position="53"/>
        <end position="87"/>
    </location>
</feature>
<dbReference type="Proteomes" id="UP001472677">
    <property type="component" value="Unassembled WGS sequence"/>
</dbReference>
<comment type="caution">
    <text evidence="2">The sequence shown here is derived from an EMBL/GenBank/DDBJ whole genome shotgun (WGS) entry which is preliminary data.</text>
</comment>
<gene>
    <name evidence="2" type="ORF">V6N12_002669</name>
</gene>
<evidence type="ECO:0000313" key="3">
    <source>
        <dbReference type="Proteomes" id="UP001472677"/>
    </source>
</evidence>
<evidence type="ECO:0000256" key="1">
    <source>
        <dbReference type="SAM" id="MobiDB-lite"/>
    </source>
</evidence>
<evidence type="ECO:0000313" key="2">
    <source>
        <dbReference type="EMBL" id="KAK8556259.1"/>
    </source>
</evidence>
<protein>
    <submittedName>
        <fullName evidence="2">Uncharacterized protein</fullName>
    </submittedName>
</protein>
<feature type="compositionally biased region" description="Basic residues" evidence="1">
    <location>
        <begin position="53"/>
        <end position="80"/>
    </location>
</feature>
<organism evidence="2 3">
    <name type="scientific">Hibiscus sabdariffa</name>
    <name type="common">roselle</name>
    <dbReference type="NCBI Taxonomy" id="183260"/>
    <lineage>
        <taxon>Eukaryota</taxon>
        <taxon>Viridiplantae</taxon>
        <taxon>Streptophyta</taxon>
        <taxon>Embryophyta</taxon>
        <taxon>Tracheophyta</taxon>
        <taxon>Spermatophyta</taxon>
        <taxon>Magnoliopsida</taxon>
        <taxon>eudicotyledons</taxon>
        <taxon>Gunneridae</taxon>
        <taxon>Pentapetalae</taxon>
        <taxon>rosids</taxon>
        <taxon>malvids</taxon>
        <taxon>Malvales</taxon>
        <taxon>Malvaceae</taxon>
        <taxon>Malvoideae</taxon>
        <taxon>Hibiscus</taxon>
    </lineage>
</organism>
<proteinExistence type="predicted"/>
<name>A0ABR2E9P3_9ROSI</name>
<dbReference type="EMBL" id="JBBPBM010000017">
    <property type="protein sequence ID" value="KAK8556259.1"/>
    <property type="molecule type" value="Genomic_DNA"/>
</dbReference>
<keyword evidence="3" id="KW-1185">Reference proteome</keyword>
<sequence length="135" mass="14893">MISIIVIDNITSNKRLAGSSDGLVDVSIQSGSRGRHARQSDFGKLGVRIGLVKKHRGKSHSNKNRKSIGKSKGKRTKKHKDRLESLVDKELTPRKNAYVTDNQEWGAEIEDEVGATLKMGQNLGIDFNTPDSLIL</sequence>